<name>W6JPL6_9POXV</name>
<evidence type="ECO:0000256" key="1">
    <source>
        <dbReference type="SAM" id="Coils"/>
    </source>
</evidence>
<dbReference type="OrthoDB" id="39304at10239"/>
<dbReference type="RefSeq" id="YP_009001607.1">
    <property type="nucleotide sequence ID" value="NC_023426.1"/>
</dbReference>
<proteinExistence type="predicted"/>
<accession>W6JPL6</accession>
<dbReference type="EMBL" id="AP013055">
    <property type="protein sequence ID" value="BAO49494.1"/>
    <property type="molecule type" value="Genomic_DNA"/>
</dbReference>
<keyword evidence="3" id="KW-1185">Reference proteome</keyword>
<keyword evidence="1" id="KW-0175">Coiled coil</keyword>
<protein>
    <submittedName>
        <fullName evidence="2">Prominin</fullName>
    </submittedName>
</protein>
<dbReference type="Proteomes" id="UP000174145">
    <property type="component" value="Segment"/>
</dbReference>
<dbReference type="GeneID" id="18263563"/>
<sequence>MNLNELYILTNEISNYKGIEIINIAECIFLLELKYQNNDYILSILNKIKYFISQFTNLDFLTKKMIEDYYEATNSLFYLYNDVKFLRDYAILFNYLSPYNNTINKLYSYMINNNKNEIQNSLKNKAFEHISIIYDIDKEQDTTKIEKISQEYIDKIKSLEHKNIDISKIENIINDINQLPDVLNRILNIESSIESIKNITSPDISNKLINIESAIDNIINDTFKKINDDITDVNENIQSITSQLEQNTYTTDEINKLLNELNDTLINKKNEIANDILNIINNKYGNLFDIMNAQYDHYNNIITSRIDQINNFDIRNLIKDRINTLLLEENILNDQLLTSTKFFTILSNIVQTIIDEYFESKSMQELLYTAISNFTTTDEFTNLLNNSIKNIIEPRLSNHKVQIMTLIDQQNDEISDLNNQIQLMKSNITKDITEFKKSIENITTSIDINKINTDINNIKNFINLADEDLININMRDYFDDIFSEYINSIILKFNLNPSTFSNLSVEQKINLLFEIHQQKINDILIKILNVETKLDNKLENDIELTKQSLVVINEMIMHIEQYIYKGLIPSGYNRVLSTTMDNINNLSELLNKLSFSLSALDDRVSRIEKGESIPSSSPTTPSKLATRPLSFTIPITITDEEINKLRDDIQLLRDNLTYLQNKLNDILTVSGQVMNETAGNNTYLAYLYEYPTNYFNVDPYNTVNNDILFNIYKKFMIKYYFNEKSNLDFKNKSILRLCYNKIINKYNNKKNFYILIKNIKCEIEEIILKPYYYYKTIKYHIKILNDVKLNFILNYMKRLIKKYILISDYRMINNKSIEIKNFIINKLIINTIKLEIIYEYIIYISLSYSGCYLKIDEIEQLGYMILNDFIYTMFLFKLGILLNKECLFNHESDILDVRKLFYIDFIKLNHYEKEYYIKILEIKYKIYKLYIKYLIQDKYEKKLAENNINYLLSCYILFNNGIGI</sequence>
<evidence type="ECO:0000313" key="2">
    <source>
        <dbReference type="EMBL" id="BAO49494.1"/>
    </source>
</evidence>
<feature type="coiled-coil region" evidence="1">
    <location>
        <begin position="400"/>
        <end position="427"/>
    </location>
</feature>
<organism evidence="2 3">
    <name type="scientific">Alphaentomopoxvirus acuprea</name>
    <dbReference type="NCBI Taxonomy" id="62099"/>
    <lineage>
        <taxon>Viruses</taxon>
        <taxon>Varidnaviria</taxon>
        <taxon>Bamfordvirae</taxon>
        <taxon>Nucleocytoviricota</taxon>
        <taxon>Pokkesviricetes</taxon>
        <taxon>Chitovirales</taxon>
        <taxon>Poxviridae</taxon>
        <taxon>Entomopoxvirinae</taxon>
        <taxon>Alphaentomopoxvirus</taxon>
    </lineage>
</organism>
<reference evidence="2 3" key="1">
    <citation type="journal article" date="2014" name="Virology">
        <title>The complete genome sequence of the Alphaentomopoxvirus Anomala cuprea entomopoxvirus, including its terminal hairpin loop sequences, suggests a potentially unique mode of apoptosis inhibition and mode of DNA replication.</title>
        <authorList>
            <person name="Mitsuhashi W."/>
            <person name="Miyamoto K."/>
            <person name="Wada S."/>
        </authorList>
    </citation>
    <scope>NUCLEOTIDE SEQUENCE [LARGE SCALE GENOMIC DNA]</scope>
    <source>
        <strain evidence="2">CV6M</strain>
    </source>
</reference>
<feature type="coiled-coil region" evidence="1">
    <location>
        <begin position="635"/>
        <end position="662"/>
    </location>
</feature>
<evidence type="ECO:0000313" key="3">
    <source>
        <dbReference type="Proteomes" id="UP000174145"/>
    </source>
</evidence>
<dbReference type="KEGG" id="vg:18263563"/>